<evidence type="ECO:0000256" key="1">
    <source>
        <dbReference type="SAM" id="MobiDB-lite"/>
    </source>
</evidence>
<keyword evidence="2" id="KW-0732">Signal</keyword>
<feature type="compositionally biased region" description="Pro residues" evidence="1">
    <location>
        <begin position="185"/>
        <end position="199"/>
    </location>
</feature>
<dbReference type="HOGENOM" id="CLU_1116680_0_0_1"/>
<name>K1Q0U6_MAGGI</name>
<dbReference type="EMBL" id="JH816401">
    <property type="protein sequence ID" value="EKC24969.1"/>
    <property type="molecule type" value="Genomic_DNA"/>
</dbReference>
<organism evidence="3">
    <name type="scientific">Magallana gigas</name>
    <name type="common">Pacific oyster</name>
    <name type="synonym">Crassostrea gigas</name>
    <dbReference type="NCBI Taxonomy" id="29159"/>
    <lineage>
        <taxon>Eukaryota</taxon>
        <taxon>Metazoa</taxon>
        <taxon>Spiralia</taxon>
        <taxon>Lophotrochozoa</taxon>
        <taxon>Mollusca</taxon>
        <taxon>Bivalvia</taxon>
        <taxon>Autobranchia</taxon>
        <taxon>Pteriomorphia</taxon>
        <taxon>Ostreida</taxon>
        <taxon>Ostreoidea</taxon>
        <taxon>Ostreidae</taxon>
        <taxon>Magallana</taxon>
    </lineage>
</organism>
<accession>K1Q0U6</accession>
<feature type="chain" id="PRO_5043568011" evidence="2">
    <location>
        <begin position="25"/>
        <end position="249"/>
    </location>
</feature>
<reference evidence="3" key="1">
    <citation type="journal article" date="2012" name="Nature">
        <title>The oyster genome reveals stress adaptation and complexity of shell formation.</title>
        <authorList>
            <person name="Zhang G."/>
            <person name="Fang X."/>
            <person name="Guo X."/>
            <person name="Li L."/>
            <person name="Luo R."/>
            <person name="Xu F."/>
            <person name="Yang P."/>
            <person name="Zhang L."/>
            <person name="Wang X."/>
            <person name="Qi H."/>
            <person name="Xiong Z."/>
            <person name="Que H."/>
            <person name="Xie Y."/>
            <person name="Holland P.W."/>
            <person name="Paps J."/>
            <person name="Zhu Y."/>
            <person name="Wu F."/>
            <person name="Chen Y."/>
            <person name="Wang J."/>
            <person name="Peng C."/>
            <person name="Meng J."/>
            <person name="Yang L."/>
            <person name="Liu J."/>
            <person name="Wen B."/>
            <person name="Zhang N."/>
            <person name="Huang Z."/>
            <person name="Zhu Q."/>
            <person name="Feng Y."/>
            <person name="Mount A."/>
            <person name="Hedgecock D."/>
            <person name="Xu Z."/>
            <person name="Liu Y."/>
            <person name="Domazet-Loso T."/>
            <person name="Du Y."/>
            <person name="Sun X."/>
            <person name="Zhang S."/>
            <person name="Liu B."/>
            <person name="Cheng P."/>
            <person name="Jiang X."/>
            <person name="Li J."/>
            <person name="Fan D."/>
            <person name="Wang W."/>
            <person name="Fu W."/>
            <person name="Wang T."/>
            <person name="Wang B."/>
            <person name="Zhang J."/>
            <person name="Peng Z."/>
            <person name="Li Y."/>
            <person name="Li N."/>
            <person name="Wang J."/>
            <person name="Chen M."/>
            <person name="He Y."/>
            <person name="Tan F."/>
            <person name="Song X."/>
            <person name="Zheng Q."/>
            <person name="Huang R."/>
            <person name="Yang H."/>
            <person name="Du X."/>
            <person name="Chen L."/>
            <person name="Yang M."/>
            <person name="Gaffney P.M."/>
            <person name="Wang S."/>
            <person name="Luo L."/>
            <person name="She Z."/>
            <person name="Ming Y."/>
            <person name="Huang W."/>
            <person name="Zhang S."/>
            <person name="Huang B."/>
            <person name="Zhang Y."/>
            <person name="Qu T."/>
            <person name="Ni P."/>
            <person name="Miao G."/>
            <person name="Wang J."/>
            <person name="Wang Q."/>
            <person name="Steinberg C.E."/>
            <person name="Wang H."/>
            <person name="Li N."/>
            <person name="Qian L."/>
            <person name="Zhang G."/>
            <person name="Li Y."/>
            <person name="Yang H."/>
            <person name="Liu X."/>
            <person name="Wang J."/>
            <person name="Yin Y."/>
            <person name="Wang J."/>
        </authorList>
    </citation>
    <scope>NUCLEOTIDE SEQUENCE [LARGE SCALE GENOMIC DNA]</scope>
    <source>
        <strain evidence="3">05x7-T-G4-1.051#20</strain>
    </source>
</reference>
<dbReference type="AlphaFoldDB" id="K1Q0U6"/>
<proteinExistence type="predicted"/>
<feature type="signal peptide" evidence="2">
    <location>
        <begin position="1"/>
        <end position="24"/>
    </location>
</feature>
<gene>
    <name evidence="3" type="ORF">CGI_10024026</name>
</gene>
<evidence type="ECO:0000256" key="2">
    <source>
        <dbReference type="SAM" id="SignalP"/>
    </source>
</evidence>
<sequence length="249" mass="27042">MAVGFYGYLFCVLCVSDLLNVASAVCQYMKQDIAFKVVKSDVVLSGTVNGITDGDSKYFPGIPGAKTIEMSIECIYKGPSMNSAVKIYGVGIFEDAAGKCHNTTVTKDVEAIVYLEKKSNGDLLMKYVNDPIFFQDELTICGQDPPKLVSDHAEPDYVDEICPWNGDDCVVYRTTLAPTTTKAPTPKPEPSPEPNPEPTAEPEKQTTIKYVINSVKPQSKDGDENNSAASLTSMTFHLAISSIVAYLVL</sequence>
<dbReference type="InParanoid" id="K1Q0U6"/>
<feature type="region of interest" description="Disordered" evidence="1">
    <location>
        <begin position="179"/>
        <end position="226"/>
    </location>
</feature>
<protein>
    <submittedName>
        <fullName evidence="3">Uncharacterized protein</fullName>
    </submittedName>
</protein>
<evidence type="ECO:0000313" key="3">
    <source>
        <dbReference type="EMBL" id="EKC24969.1"/>
    </source>
</evidence>